<dbReference type="Gene3D" id="1.10.510.10">
    <property type="entry name" value="Transferase(Phosphotransferase) domain 1"/>
    <property type="match status" value="1"/>
</dbReference>
<keyword evidence="3" id="KW-0418">Kinase</keyword>
<evidence type="ECO:0000313" key="4">
    <source>
        <dbReference type="Proteomes" id="UP000019487"/>
    </source>
</evidence>
<gene>
    <name evidence="3" type="ORF">SBOR_6198</name>
</gene>
<dbReference type="SUPFAM" id="SSF56112">
    <property type="entry name" value="Protein kinase-like (PK-like)"/>
    <property type="match status" value="1"/>
</dbReference>
<dbReference type="HOGENOM" id="CLU_005513_0_0_1"/>
<accession>W9CC76</accession>
<evidence type="ECO:0000259" key="2">
    <source>
        <dbReference type="Pfam" id="PF17667"/>
    </source>
</evidence>
<dbReference type="Proteomes" id="UP000019487">
    <property type="component" value="Unassembled WGS sequence"/>
</dbReference>
<sequence>MAFAAHNINLSLSIKASNYPRERSIIPQDMDTTDSLGNTGQKRSFSQTRMLMPSPPPSKRTRLACSSASPTKDNNEPPPNQIYGRVILRDYERSVCAASSLIAFLTTLEAFIEGLEAIYKAGFLHKDISINNLINEDEKNPLCSTSLNDLDLATKEDRKGSSLVKRKTGTRVFMPIGVLLWTEPHSFMHDLESFFWVLHWICIHYNEPGKDIGSTGSTGFENWKYMDDRDLGIMKTGRIANLDFLPHAEEQFTPYYRPLVRWVAKLRMVVFPNCQRWRNEYATNPKLYSSIKKILREAREDLEVADIRP</sequence>
<dbReference type="Pfam" id="PF17667">
    <property type="entry name" value="Pkinase_fungal"/>
    <property type="match status" value="1"/>
</dbReference>
<keyword evidence="3" id="KW-0808">Transferase</keyword>
<comment type="caution">
    <text evidence="3">The sequence shown here is derived from an EMBL/GenBank/DDBJ whole genome shotgun (WGS) entry which is preliminary data.</text>
</comment>
<proteinExistence type="predicted"/>
<reference evidence="3 4" key="1">
    <citation type="journal article" date="2014" name="Genome Announc.">
        <title>Draft genome sequence of Sclerotinia borealis, a psychrophilic plant pathogenic fungus.</title>
        <authorList>
            <person name="Mardanov A.V."/>
            <person name="Beletsky A.V."/>
            <person name="Kadnikov V.V."/>
            <person name="Ignatov A.N."/>
            <person name="Ravin N.V."/>
        </authorList>
    </citation>
    <scope>NUCLEOTIDE SEQUENCE [LARGE SCALE GENOMIC DNA]</scope>
    <source>
        <strain evidence="4">F-4157</strain>
    </source>
</reference>
<feature type="region of interest" description="Disordered" evidence="1">
    <location>
        <begin position="26"/>
        <end position="80"/>
    </location>
</feature>
<dbReference type="PANTHER" id="PTHR38248">
    <property type="entry name" value="FUNK1 6"/>
    <property type="match status" value="1"/>
</dbReference>
<dbReference type="InterPro" id="IPR011009">
    <property type="entry name" value="Kinase-like_dom_sf"/>
</dbReference>
<dbReference type="GO" id="GO:0016301">
    <property type="term" value="F:kinase activity"/>
    <property type="evidence" value="ECO:0007669"/>
    <property type="project" value="UniProtKB-KW"/>
</dbReference>
<organism evidence="3 4">
    <name type="scientific">Sclerotinia borealis (strain F-4128)</name>
    <dbReference type="NCBI Taxonomy" id="1432307"/>
    <lineage>
        <taxon>Eukaryota</taxon>
        <taxon>Fungi</taxon>
        <taxon>Dikarya</taxon>
        <taxon>Ascomycota</taxon>
        <taxon>Pezizomycotina</taxon>
        <taxon>Leotiomycetes</taxon>
        <taxon>Helotiales</taxon>
        <taxon>Sclerotiniaceae</taxon>
        <taxon>Sclerotinia</taxon>
    </lineage>
</organism>
<dbReference type="STRING" id="1432307.W9CC76"/>
<dbReference type="OrthoDB" id="3509550at2759"/>
<dbReference type="AlphaFoldDB" id="W9CC76"/>
<dbReference type="InterPro" id="IPR040976">
    <property type="entry name" value="Pkinase_fungal"/>
</dbReference>
<dbReference type="PANTHER" id="PTHR38248:SF2">
    <property type="entry name" value="FUNK1 11"/>
    <property type="match status" value="1"/>
</dbReference>
<protein>
    <submittedName>
        <fullName evidence="3">Serine/threonine-protein kinase Sgk2</fullName>
    </submittedName>
</protein>
<keyword evidence="4" id="KW-1185">Reference proteome</keyword>
<feature type="domain" description="Fungal-type protein kinase" evidence="2">
    <location>
        <begin position="42"/>
        <end position="202"/>
    </location>
</feature>
<name>W9CC76_SCLBF</name>
<evidence type="ECO:0000256" key="1">
    <source>
        <dbReference type="SAM" id="MobiDB-lite"/>
    </source>
</evidence>
<feature type="compositionally biased region" description="Polar residues" evidence="1">
    <location>
        <begin position="33"/>
        <end position="49"/>
    </location>
</feature>
<evidence type="ECO:0000313" key="3">
    <source>
        <dbReference type="EMBL" id="ESZ93418.1"/>
    </source>
</evidence>
<dbReference type="EMBL" id="AYSA01000320">
    <property type="protein sequence ID" value="ESZ93418.1"/>
    <property type="molecule type" value="Genomic_DNA"/>
</dbReference>